<protein>
    <submittedName>
        <fullName evidence="3">Uncharacterized protein</fullName>
    </submittedName>
</protein>
<proteinExistence type="predicted"/>
<keyword evidence="2" id="KW-1133">Transmembrane helix</keyword>
<sequence length="92" mass="10957">MKKHYTLIWRTMIATFIIAAMSVAGWAFVEIRDLPVDFVEAKEFTEHKTDIKDRIKEMKDDINKRQDRMVVQQDRMETKIDKLVDKIITRDG</sequence>
<evidence type="ECO:0000256" key="1">
    <source>
        <dbReference type="SAM" id="Coils"/>
    </source>
</evidence>
<feature type="non-terminal residue" evidence="3">
    <location>
        <position position="92"/>
    </location>
</feature>
<accession>A0A0F9RPG2</accession>
<evidence type="ECO:0000313" key="3">
    <source>
        <dbReference type="EMBL" id="KKN56609.1"/>
    </source>
</evidence>
<dbReference type="EMBL" id="LAZR01000836">
    <property type="protein sequence ID" value="KKN56609.1"/>
    <property type="molecule type" value="Genomic_DNA"/>
</dbReference>
<keyword evidence="2" id="KW-0812">Transmembrane</keyword>
<name>A0A0F9RPG2_9ZZZZ</name>
<gene>
    <name evidence="3" type="ORF">LCGC14_0570210</name>
</gene>
<evidence type="ECO:0000256" key="2">
    <source>
        <dbReference type="SAM" id="Phobius"/>
    </source>
</evidence>
<organism evidence="3">
    <name type="scientific">marine sediment metagenome</name>
    <dbReference type="NCBI Taxonomy" id="412755"/>
    <lineage>
        <taxon>unclassified sequences</taxon>
        <taxon>metagenomes</taxon>
        <taxon>ecological metagenomes</taxon>
    </lineage>
</organism>
<keyword evidence="1" id="KW-0175">Coiled coil</keyword>
<feature type="transmembrane region" description="Helical" evidence="2">
    <location>
        <begin position="7"/>
        <end position="29"/>
    </location>
</feature>
<reference evidence="3" key="1">
    <citation type="journal article" date="2015" name="Nature">
        <title>Complex archaea that bridge the gap between prokaryotes and eukaryotes.</title>
        <authorList>
            <person name="Spang A."/>
            <person name="Saw J.H."/>
            <person name="Jorgensen S.L."/>
            <person name="Zaremba-Niedzwiedzka K."/>
            <person name="Martijn J."/>
            <person name="Lind A.E."/>
            <person name="van Eijk R."/>
            <person name="Schleper C."/>
            <person name="Guy L."/>
            <person name="Ettema T.J."/>
        </authorList>
    </citation>
    <scope>NUCLEOTIDE SEQUENCE</scope>
</reference>
<feature type="coiled-coil region" evidence="1">
    <location>
        <begin position="41"/>
        <end position="68"/>
    </location>
</feature>
<keyword evidence="2" id="KW-0472">Membrane</keyword>
<dbReference type="AlphaFoldDB" id="A0A0F9RPG2"/>
<comment type="caution">
    <text evidence="3">The sequence shown here is derived from an EMBL/GenBank/DDBJ whole genome shotgun (WGS) entry which is preliminary data.</text>
</comment>